<evidence type="ECO:0000256" key="1">
    <source>
        <dbReference type="SAM" id="MobiDB-lite"/>
    </source>
</evidence>
<accession>A0A699YJN7</accession>
<evidence type="ECO:0000313" key="3">
    <source>
        <dbReference type="Proteomes" id="UP000485058"/>
    </source>
</evidence>
<dbReference type="Proteomes" id="UP000485058">
    <property type="component" value="Unassembled WGS sequence"/>
</dbReference>
<keyword evidence="3" id="KW-1185">Reference proteome</keyword>
<comment type="caution">
    <text evidence="2">The sequence shown here is derived from an EMBL/GenBank/DDBJ whole genome shotgun (WGS) entry which is preliminary data.</text>
</comment>
<dbReference type="AlphaFoldDB" id="A0A699YJN7"/>
<protein>
    <submittedName>
        <fullName evidence="2">Uncharacterized protein</fullName>
    </submittedName>
</protein>
<gene>
    <name evidence="2" type="ORF">HaLaN_04903</name>
</gene>
<sequence length="55" mass="6085">MQSPSGRLPPQQQQPASYEELKAEALRLLAGRLEGQQQQMSNVTPLPSWPDLLVA</sequence>
<reference evidence="2 3" key="1">
    <citation type="submission" date="2020-02" db="EMBL/GenBank/DDBJ databases">
        <title>Draft genome sequence of Haematococcus lacustris strain NIES-144.</title>
        <authorList>
            <person name="Morimoto D."/>
            <person name="Nakagawa S."/>
            <person name="Yoshida T."/>
            <person name="Sawayama S."/>
        </authorList>
    </citation>
    <scope>NUCLEOTIDE SEQUENCE [LARGE SCALE GENOMIC DNA]</scope>
    <source>
        <strain evidence="2 3">NIES-144</strain>
    </source>
</reference>
<proteinExistence type="predicted"/>
<evidence type="ECO:0000313" key="2">
    <source>
        <dbReference type="EMBL" id="GFH09711.1"/>
    </source>
</evidence>
<organism evidence="2 3">
    <name type="scientific">Haematococcus lacustris</name>
    <name type="common">Green alga</name>
    <name type="synonym">Haematococcus pluvialis</name>
    <dbReference type="NCBI Taxonomy" id="44745"/>
    <lineage>
        <taxon>Eukaryota</taxon>
        <taxon>Viridiplantae</taxon>
        <taxon>Chlorophyta</taxon>
        <taxon>core chlorophytes</taxon>
        <taxon>Chlorophyceae</taxon>
        <taxon>CS clade</taxon>
        <taxon>Chlamydomonadales</taxon>
        <taxon>Haematococcaceae</taxon>
        <taxon>Haematococcus</taxon>
    </lineage>
</organism>
<name>A0A699YJN7_HAELA</name>
<feature type="region of interest" description="Disordered" evidence="1">
    <location>
        <begin position="36"/>
        <end position="55"/>
    </location>
</feature>
<dbReference type="EMBL" id="BLLF01000256">
    <property type="protein sequence ID" value="GFH09711.1"/>
    <property type="molecule type" value="Genomic_DNA"/>
</dbReference>